<accession>A0A1S1N3N5</accession>
<evidence type="ECO:0000256" key="3">
    <source>
        <dbReference type="ARBA" id="ARBA00022741"/>
    </source>
</evidence>
<evidence type="ECO:0000259" key="7">
    <source>
        <dbReference type="Pfam" id="PF00294"/>
    </source>
</evidence>
<feature type="domain" description="Carbohydrate kinase PfkB" evidence="7">
    <location>
        <begin position="3"/>
        <end position="307"/>
    </location>
</feature>
<comment type="similarity">
    <text evidence="1 6">Belongs to the carbohydrate kinase PfkB family.</text>
</comment>
<gene>
    <name evidence="8" type="ORF">BIW53_14495</name>
</gene>
<keyword evidence="4 6" id="KW-0418">Kinase</keyword>
<dbReference type="InterPro" id="IPR050306">
    <property type="entry name" value="PfkB_Carbo_kinase"/>
</dbReference>
<dbReference type="InterPro" id="IPR002139">
    <property type="entry name" value="Ribo/fructo_kinase"/>
</dbReference>
<dbReference type="EMBL" id="MNAN01000034">
    <property type="protein sequence ID" value="OHU94289.1"/>
    <property type="molecule type" value="Genomic_DNA"/>
</dbReference>
<dbReference type="GO" id="GO:0008865">
    <property type="term" value="F:fructokinase activity"/>
    <property type="evidence" value="ECO:0007669"/>
    <property type="project" value="UniProtKB-ARBA"/>
</dbReference>
<evidence type="ECO:0000256" key="4">
    <source>
        <dbReference type="ARBA" id="ARBA00022777"/>
    </source>
</evidence>
<dbReference type="PROSITE" id="PS00584">
    <property type="entry name" value="PFKB_KINASES_2"/>
    <property type="match status" value="1"/>
</dbReference>
<dbReference type="PRINTS" id="PR00990">
    <property type="entry name" value="RIBOKINASE"/>
</dbReference>
<keyword evidence="3" id="KW-0547">Nucleotide-binding</keyword>
<dbReference type="InterPro" id="IPR002173">
    <property type="entry name" value="Carboh/pur_kinase_PfkB_CS"/>
</dbReference>
<dbReference type="Gene3D" id="3.40.1190.20">
    <property type="match status" value="1"/>
</dbReference>
<keyword evidence="2 6" id="KW-0808">Transferase</keyword>
<evidence type="ECO:0000256" key="6">
    <source>
        <dbReference type="RuleBase" id="RU003704"/>
    </source>
</evidence>
<evidence type="ECO:0000313" key="8">
    <source>
        <dbReference type="EMBL" id="OHU94289.1"/>
    </source>
</evidence>
<protein>
    <submittedName>
        <fullName evidence="8">Fructokinase</fullName>
    </submittedName>
</protein>
<dbReference type="RefSeq" id="WP_070992728.1">
    <property type="nucleotide sequence ID" value="NZ_CBCSHD010000009.1"/>
</dbReference>
<evidence type="ECO:0000256" key="1">
    <source>
        <dbReference type="ARBA" id="ARBA00010688"/>
    </source>
</evidence>
<evidence type="ECO:0000256" key="5">
    <source>
        <dbReference type="ARBA" id="ARBA00022840"/>
    </source>
</evidence>
<keyword evidence="9" id="KW-1185">Reference proteome</keyword>
<dbReference type="Pfam" id="PF00294">
    <property type="entry name" value="PfkB"/>
    <property type="match status" value="1"/>
</dbReference>
<organism evidence="8 9">
    <name type="scientific">Pseudoalteromonas byunsanensis</name>
    <dbReference type="NCBI Taxonomy" id="327939"/>
    <lineage>
        <taxon>Bacteria</taxon>
        <taxon>Pseudomonadati</taxon>
        <taxon>Pseudomonadota</taxon>
        <taxon>Gammaproteobacteria</taxon>
        <taxon>Alteromonadales</taxon>
        <taxon>Pseudoalteromonadaceae</taxon>
        <taxon>Pseudoalteromonas</taxon>
    </lineage>
</organism>
<dbReference type="GO" id="GO:0005524">
    <property type="term" value="F:ATP binding"/>
    <property type="evidence" value="ECO:0007669"/>
    <property type="project" value="UniProtKB-KW"/>
</dbReference>
<dbReference type="InterPro" id="IPR029056">
    <property type="entry name" value="Ribokinase-like"/>
</dbReference>
<dbReference type="InterPro" id="IPR011611">
    <property type="entry name" value="PfkB_dom"/>
</dbReference>
<evidence type="ECO:0000313" key="9">
    <source>
        <dbReference type="Proteomes" id="UP000180253"/>
    </source>
</evidence>
<keyword evidence="5" id="KW-0067">ATP-binding</keyword>
<comment type="caution">
    <text evidence="8">The sequence shown here is derived from an EMBL/GenBank/DDBJ whole genome shotgun (WGS) entry which is preliminary data.</text>
</comment>
<dbReference type="STRING" id="327939.BIW53_14495"/>
<dbReference type="OrthoDB" id="9779730at2"/>
<dbReference type="AlphaFoldDB" id="A0A1S1N3N5"/>
<proteinExistence type="inferred from homology"/>
<dbReference type="CDD" id="cd01167">
    <property type="entry name" value="bac_FRK"/>
    <property type="match status" value="1"/>
</dbReference>
<dbReference type="GO" id="GO:0006000">
    <property type="term" value="P:fructose metabolic process"/>
    <property type="evidence" value="ECO:0007669"/>
    <property type="project" value="UniProtKB-ARBA"/>
</dbReference>
<dbReference type="PANTHER" id="PTHR43085">
    <property type="entry name" value="HEXOKINASE FAMILY MEMBER"/>
    <property type="match status" value="1"/>
</dbReference>
<dbReference type="SUPFAM" id="SSF53613">
    <property type="entry name" value="Ribokinase-like"/>
    <property type="match status" value="1"/>
</dbReference>
<dbReference type="PROSITE" id="PS00583">
    <property type="entry name" value="PFKB_KINASES_1"/>
    <property type="match status" value="1"/>
</dbReference>
<evidence type="ECO:0000256" key="2">
    <source>
        <dbReference type="ARBA" id="ARBA00022679"/>
    </source>
</evidence>
<dbReference type="PANTHER" id="PTHR43085:SF1">
    <property type="entry name" value="PSEUDOURIDINE KINASE-RELATED"/>
    <property type="match status" value="1"/>
</dbReference>
<sequence>MSVICFGEALVDFLSDGKKPESFTKYAGGAPANVAVAVAKQGIKASFCGMFGEDMFADFLLRELSDHGVNTQYCRRTNKAKTALAFISLDKKGERNFSFYRPPAADLLFRTEDFDPEVFINHTILHVCSNSLTETNIYKTTIYALNQAKKYDILCSFDMNLRLHLWPSQRYIIERLWHVIALSDIVKLSQEELDFLHQHSHGEHGQDKTISAILAANTQCVIVTDGEKPIQYYTSSNQGQVLPSHVTAIDTTAAGDAFVGGFLSQLAKHTSPLQVMADELTLVKAISYASKCGAHAVTIKGAFGSMPSAQQIDQDL</sequence>
<reference evidence="8 9" key="1">
    <citation type="submission" date="2016-10" db="EMBL/GenBank/DDBJ databases">
        <title>Pseudoalteromonas amylolytica sp. nov., isolated from the surface seawater.</title>
        <authorList>
            <person name="Wu Y.-H."/>
            <person name="Cheng H."/>
            <person name="Jin X.-B."/>
            <person name="Wang C.-S."/>
            <person name="Xu X.-W."/>
        </authorList>
    </citation>
    <scope>NUCLEOTIDE SEQUENCE [LARGE SCALE GENOMIC DNA]</scope>
    <source>
        <strain evidence="8 9">JCM 12483</strain>
    </source>
</reference>
<name>A0A1S1N3N5_9GAMM</name>
<dbReference type="Proteomes" id="UP000180253">
    <property type="component" value="Unassembled WGS sequence"/>
</dbReference>